<proteinExistence type="predicted"/>
<gene>
    <name evidence="2" type="ORF">HELGO_WM28239</name>
</gene>
<evidence type="ECO:0000313" key="2">
    <source>
        <dbReference type="EMBL" id="CAA6798682.1"/>
    </source>
</evidence>
<dbReference type="EMBL" id="CACVAR010000015">
    <property type="protein sequence ID" value="CAA6798682.1"/>
    <property type="molecule type" value="Genomic_DNA"/>
</dbReference>
<organism evidence="2">
    <name type="scientific">uncultured Sulfurovum sp</name>
    <dbReference type="NCBI Taxonomy" id="269237"/>
    <lineage>
        <taxon>Bacteria</taxon>
        <taxon>Pseudomonadati</taxon>
        <taxon>Campylobacterota</taxon>
        <taxon>Epsilonproteobacteria</taxon>
        <taxon>Campylobacterales</taxon>
        <taxon>Sulfurovaceae</taxon>
        <taxon>Sulfurovum</taxon>
        <taxon>environmental samples</taxon>
    </lineage>
</organism>
<protein>
    <submittedName>
        <fullName evidence="2">Uncharacterized protein</fullName>
    </submittedName>
</protein>
<reference evidence="2" key="1">
    <citation type="submission" date="2020-01" db="EMBL/GenBank/DDBJ databases">
        <authorList>
            <person name="Meier V. D."/>
            <person name="Meier V D."/>
        </authorList>
    </citation>
    <scope>NUCLEOTIDE SEQUENCE</scope>
    <source>
        <strain evidence="2">HLG_WM_MAG_03</strain>
    </source>
</reference>
<sequence length="133" mass="15732">MSSFTYQTSNKHRYNIYETHTEPIEPTDYYKPFRNTLLVITLILTLLVIGFVSYDKYENLSMNTLLLKQNQKNQVNNEMTPVEISKIISHNIFKKVKTRKSVENIDNQQLKLIIQDVMEKIENSPNKITYTKK</sequence>
<keyword evidence="1" id="KW-0812">Transmembrane</keyword>
<evidence type="ECO:0000256" key="1">
    <source>
        <dbReference type="SAM" id="Phobius"/>
    </source>
</evidence>
<keyword evidence="1" id="KW-0472">Membrane</keyword>
<feature type="transmembrane region" description="Helical" evidence="1">
    <location>
        <begin position="36"/>
        <end position="54"/>
    </location>
</feature>
<accession>A0A6S6S097</accession>
<dbReference type="AlphaFoldDB" id="A0A6S6S097"/>
<keyword evidence="1" id="KW-1133">Transmembrane helix</keyword>
<name>A0A6S6S097_9BACT</name>